<dbReference type="RefSeq" id="WP_211974817.1">
    <property type="nucleotide sequence ID" value="NZ_CBFHAM010000073.1"/>
</dbReference>
<organism evidence="2 3">
    <name type="scientific">Chitinophaga hostae</name>
    <dbReference type="NCBI Taxonomy" id="2831022"/>
    <lineage>
        <taxon>Bacteria</taxon>
        <taxon>Pseudomonadati</taxon>
        <taxon>Bacteroidota</taxon>
        <taxon>Chitinophagia</taxon>
        <taxon>Chitinophagales</taxon>
        <taxon>Chitinophagaceae</taxon>
        <taxon>Chitinophaga</taxon>
    </lineage>
</organism>
<reference evidence="2 3" key="1">
    <citation type="submission" date="2021-04" db="EMBL/GenBank/DDBJ databases">
        <title>Chitinophaga sp. nov., isolated from the rhizosphere soil.</title>
        <authorList>
            <person name="He S."/>
        </authorList>
    </citation>
    <scope>NUCLEOTIDE SEQUENCE [LARGE SCALE GENOMIC DNA]</scope>
    <source>
        <strain evidence="2 3">2R12</strain>
    </source>
</reference>
<dbReference type="PANTHER" id="PTHR36417:SF2">
    <property type="entry name" value="SELENOPROTEIN DOMAIN PROTEIN (AFU_ORTHOLOGUE AFUA_1G05220)"/>
    <property type="match status" value="1"/>
</dbReference>
<dbReference type="InterPro" id="IPR036249">
    <property type="entry name" value="Thioredoxin-like_sf"/>
</dbReference>
<evidence type="ECO:0000256" key="1">
    <source>
        <dbReference type="ARBA" id="ARBA00023284"/>
    </source>
</evidence>
<dbReference type="SUPFAM" id="SSF52833">
    <property type="entry name" value="Thioredoxin-like"/>
    <property type="match status" value="1"/>
</dbReference>
<dbReference type="Pfam" id="PF10262">
    <property type="entry name" value="Rdx"/>
    <property type="match status" value="1"/>
</dbReference>
<sequence>MKPLITIEYCPKCGWLLRAAYMAQELLTTFATELGGVTLRPSETGGTYIISLNEEIIFDRKEAGHFPEIKILKQQVRDRVNPEKSLGHSDRP</sequence>
<accession>A0ABS5J592</accession>
<dbReference type="PANTHER" id="PTHR36417">
    <property type="entry name" value="SELENOPROTEIN DOMAIN PROTEIN (AFU_ORTHOLOGUE AFUA_1G05220)"/>
    <property type="match status" value="1"/>
</dbReference>
<keyword evidence="1" id="KW-0676">Redox-active center</keyword>
<gene>
    <name evidence="2" type="ORF">KE626_20565</name>
</gene>
<name>A0ABS5J592_9BACT</name>
<evidence type="ECO:0000313" key="3">
    <source>
        <dbReference type="Proteomes" id="UP000676386"/>
    </source>
</evidence>
<dbReference type="Proteomes" id="UP000676386">
    <property type="component" value="Unassembled WGS sequence"/>
</dbReference>
<proteinExistence type="predicted"/>
<dbReference type="InterPro" id="IPR011893">
    <property type="entry name" value="Selenoprotein_Rdx-typ"/>
</dbReference>
<comment type="caution">
    <text evidence="2">The sequence shown here is derived from an EMBL/GenBank/DDBJ whole genome shotgun (WGS) entry which is preliminary data.</text>
</comment>
<dbReference type="EMBL" id="JAGTXB010000010">
    <property type="protein sequence ID" value="MBS0029732.1"/>
    <property type="molecule type" value="Genomic_DNA"/>
</dbReference>
<dbReference type="Gene3D" id="3.40.30.10">
    <property type="entry name" value="Glutaredoxin"/>
    <property type="match status" value="1"/>
</dbReference>
<protein>
    <submittedName>
        <fullName evidence="2">SelT/SelW/SelH family protein</fullName>
    </submittedName>
</protein>
<keyword evidence="3" id="KW-1185">Reference proteome</keyword>
<evidence type="ECO:0000313" key="2">
    <source>
        <dbReference type="EMBL" id="MBS0029732.1"/>
    </source>
</evidence>
<dbReference type="NCBIfam" id="TIGR02174">
    <property type="entry name" value="CXXU_selWTH"/>
    <property type="match status" value="1"/>
</dbReference>